<evidence type="ECO:0000313" key="4">
    <source>
        <dbReference type="EMBL" id="KAK9780715.1"/>
    </source>
</evidence>
<dbReference type="EMBL" id="JARVKM010000005">
    <property type="protein sequence ID" value="KAK9780715.1"/>
    <property type="molecule type" value="Genomic_DNA"/>
</dbReference>
<dbReference type="PANTHER" id="PTHR24189:SF50">
    <property type="entry name" value="ANKYRIN REPEAT AND SOCS BOX PROTEIN 2"/>
    <property type="match status" value="1"/>
</dbReference>
<dbReference type="InterPro" id="IPR002110">
    <property type="entry name" value="Ankyrin_rpt"/>
</dbReference>
<organism evidence="4 5">
    <name type="scientific">Seiridium cardinale</name>
    <dbReference type="NCBI Taxonomy" id="138064"/>
    <lineage>
        <taxon>Eukaryota</taxon>
        <taxon>Fungi</taxon>
        <taxon>Dikarya</taxon>
        <taxon>Ascomycota</taxon>
        <taxon>Pezizomycotina</taxon>
        <taxon>Sordariomycetes</taxon>
        <taxon>Xylariomycetidae</taxon>
        <taxon>Amphisphaeriales</taxon>
        <taxon>Sporocadaceae</taxon>
        <taxon>Seiridium</taxon>
    </lineage>
</organism>
<name>A0ABR2Y3Q7_9PEZI</name>
<evidence type="ECO:0000313" key="5">
    <source>
        <dbReference type="Proteomes" id="UP001465668"/>
    </source>
</evidence>
<dbReference type="InterPro" id="IPR036770">
    <property type="entry name" value="Ankyrin_rpt-contain_sf"/>
</dbReference>
<keyword evidence="2 3" id="KW-0040">ANK repeat</keyword>
<feature type="repeat" description="ANK" evidence="3">
    <location>
        <begin position="103"/>
        <end position="135"/>
    </location>
</feature>
<dbReference type="Pfam" id="PF12796">
    <property type="entry name" value="Ank_2"/>
    <property type="match status" value="2"/>
</dbReference>
<dbReference type="PROSITE" id="PS50088">
    <property type="entry name" value="ANK_REPEAT"/>
    <property type="match status" value="2"/>
</dbReference>
<evidence type="ECO:0000256" key="3">
    <source>
        <dbReference type="PROSITE-ProRule" id="PRU00023"/>
    </source>
</evidence>
<evidence type="ECO:0000256" key="1">
    <source>
        <dbReference type="ARBA" id="ARBA00022737"/>
    </source>
</evidence>
<dbReference type="SMART" id="SM00248">
    <property type="entry name" value="ANK"/>
    <property type="match status" value="5"/>
</dbReference>
<reference evidence="4 5" key="1">
    <citation type="submission" date="2024-02" db="EMBL/GenBank/DDBJ databases">
        <title>First draft genome assembly of two strains of Seiridium cardinale.</title>
        <authorList>
            <person name="Emiliani G."/>
            <person name="Scali E."/>
        </authorList>
    </citation>
    <scope>NUCLEOTIDE SEQUENCE [LARGE SCALE GENOMIC DNA]</scope>
    <source>
        <strain evidence="4 5">BM-138-000479</strain>
    </source>
</reference>
<protein>
    <submittedName>
        <fullName evidence="4">RelA/SpoT domain-containing protein</fullName>
    </submittedName>
</protein>
<dbReference type="SUPFAM" id="SSF48403">
    <property type="entry name" value="Ankyrin repeat"/>
    <property type="match status" value="1"/>
</dbReference>
<feature type="repeat" description="ANK" evidence="3">
    <location>
        <begin position="1"/>
        <end position="33"/>
    </location>
</feature>
<keyword evidence="5" id="KW-1185">Reference proteome</keyword>
<sequence>MSKTPLHWAAMLNDARSVRDLVEAGARVDVIDNVGLTPLAHAVEARPSGKCVDLLVSAGAAIAAFDHNRDPNILHRACRRGIVETVKKLRRAGVNLDISARITLITPLMASMAGGQAETIEYLIISGADINAVDQMGRSSQRYATEHKRYQGMMLLMRRGANYRQVDKDSQTLLHDAAVRDDPKTGNTALDIQRKHGSTDSSIRAAFQSLLDGIQDTAQVKMDNIDEDVFFDAIE</sequence>
<dbReference type="PROSITE" id="PS50297">
    <property type="entry name" value="ANK_REP_REGION"/>
    <property type="match status" value="2"/>
</dbReference>
<accession>A0ABR2Y3Q7</accession>
<proteinExistence type="predicted"/>
<dbReference type="Proteomes" id="UP001465668">
    <property type="component" value="Unassembled WGS sequence"/>
</dbReference>
<keyword evidence="1" id="KW-0677">Repeat</keyword>
<comment type="caution">
    <text evidence="4">The sequence shown here is derived from an EMBL/GenBank/DDBJ whole genome shotgun (WGS) entry which is preliminary data.</text>
</comment>
<dbReference type="Gene3D" id="1.25.40.20">
    <property type="entry name" value="Ankyrin repeat-containing domain"/>
    <property type="match status" value="2"/>
</dbReference>
<evidence type="ECO:0000256" key="2">
    <source>
        <dbReference type="ARBA" id="ARBA00023043"/>
    </source>
</evidence>
<gene>
    <name evidence="4" type="ORF">SCAR479_01901</name>
</gene>
<dbReference type="InterPro" id="IPR050745">
    <property type="entry name" value="Multifunctional_regulatory"/>
</dbReference>
<dbReference type="PANTHER" id="PTHR24189">
    <property type="entry name" value="MYOTROPHIN"/>
    <property type="match status" value="1"/>
</dbReference>